<gene>
    <name evidence="1" type="ORF">FXF65_38260</name>
</gene>
<dbReference type="AlphaFoldDB" id="A0A5D0TTS7"/>
<protein>
    <submittedName>
        <fullName evidence="1">Uncharacterized protein</fullName>
    </submittedName>
</protein>
<organism evidence="1 2">
    <name type="scientific">Actinomadura syzygii</name>
    <dbReference type="NCBI Taxonomy" id="1427538"/>
    <lineage>
        <taxon>Bacteria</taxon>
        <taxon>Bacillati</taxon>
        <taxon>Actinomycetota</taxon>
        <taxon>Actinomycetes</taxon>
        <taxon>Streptosporangiales</taxon>
        <taxon>Thermomonosporaceae</taxon>
        <taxon>Actinomadura</taxon>
    </lineage>
</organism>
<name>A0A5D0TTS7_9ACTN</name>
<proteinExistence type="predicted"/>
<dbReference type="Proteomes" id="UP000322634">
    <property type="component" value="Unassembled WGS sequence"/>
</dbReference>
<evidence type="ECO:0000313" key="2">
    <source>
        <dbReference type="Proteomes" id="UP000322634"/>
    </source>
</evidence>
<sequence>MIEYERNTTESALADLLGPLAGSVAGVSGDVEPTDTLTLTLRKRRPLAKDDLAGGGASP</sequence>
<accession>A0A5D0TTS7</accession>
<dbReference type="RefSeq" id="WP_148355136.1">
    <property type="nucleotide sequence ID" value="NZ_JBHSBF010000026.1"/>
</dbReference>
<dbReference type="EMBL" id="VSFF01000016">
    <property type="protein sequence ID" value="TYC08722.1"/>
    <property type="molecule type" value="Genomic_DNA"/>
</dbReference>
<comment type="caution">
    <text evidence="1">The sequence shown here is derived from an EMBL/GenBank/DDBJ whole genome shotgun (WGS) entry which is preliminary data.</text>
</comment>
<keyword evidence="2" id="KW-1185">Reference proteome</keyword>
<reference evidence="1 2" key="1">
    <citation type="submission" date="2019-08" db="EMBL/GenBank/DDBJ databases">
        <title>Actinomadura sp. nov. CYP1-5 isolated from mountain soil.</title>
        <authorList>
            <person name="Songsumanus A."/>
            <person name="Kuncharoen N."/>
            <person name="Kudo T."/>
            <person name="Yuki M."/>
            <person name="Igarashi Y."/>
            <person name="Tanasupawat S."/>
        </authorList>
    </citation>
    <scope>NUCLEOTIDE SEQUENCE [LARGE SCALE GENOMIC DNA]</scope>
    <source>
        <strain evidence="1 2">GKU157</strain>
    </source>
</reference>
<evidence type="ECO:0000313" key="1">
    <source>
        <dbReference type="EMBL" id="TYC08722.1"/>
    </source>
</evidence>